<evidence type="ECO:0000256" key="3">
    <source>
        <dbReference type="ARBA" id="ARBA00023163"/>
    </source>
</evidence>
<dbReference type="InterPro" id="IPR009057">
    <property type="entry name" value="Homeodomain-like_sf"/>
</dbReference>
<accession>A0ABS4JEF6</accession>
<dbReference type="InterPro" id="IPR014710">
    <property type="entry name" value="RmlC-like_jellyroll"/>
</dbReference>
<protein>
    <submittedName>
        <fullName evidence="5">AraC-like DNA-binding protein</fullName>
    </submittedName>
</protein>
<dbReference type="Gene3D" id="2.60.120.10">
    <property type="entry name" value="Jelly Rolls"/>
    <property type="match status" value="1"/>
</dbReference>
<evidence type="ECO:0000259" key="4">
    <source>
        <dbReference type="PROSITE" id="PS01124"/>
    </source>
</evidence>
<keyword evidence="2" id="KW-0238">DNA-binding</keyword>
<dbReference type="Pfam" id="PF02311">
    <property type="entry name" value="AraC_binding"/>
    <property type="match status" value="1"/>
</dbReference>
<dbReference type="SUPFAM" id="SSF46689">
    <property type="entry name" value="Homeodomain-like"/>
    <property type="match status" value="2"/>
</dbReference>
<evidence type="ECO:0000256" key="1">
    <source>
        <dbReference type="ARBA" id="ARBA00023015"/>
    </source>
</evidence>
<dbReference type="Pfam" id="PF12833">
    <property type="entry name" value="HTH_18"/>
    <property type="match status" value="1"/>
</dbReference>
<evidence type="ECO:0000313" key="5">
    <source>
        <dbReference type="EMBL" id="MBP2000078.1"/>
    </source>
</evidence>
<organism evidence="5 6">
    <name type="scientific">Paenibacillus shirakamiensis</name>
    <dbReference type="NCBI Taxonomy" id="1265935"/>
    <lineage>
        <taxon>Bacteria</taxon>
        <taxon>Bacillati</taxon>
        <taxon>Bacillota</taxon>
        <taxon>Bacilli</taxon>
        <taxon>Bacillales</taxon>
        <taxon>Paenibacillaceae</taxon>
        <taxon>Paenibacillus</taxon>
    </lineage>
</organism>
<dbReference type="PANTHER" id="PTHR43280:SF2">
    <property type="entry name" value="HTH-TYPE TRANSCRIPTIONAL REGULATOR EXSA"/>
    <property type="match status" value="1"/>
</dbReference>
<dbReference type="RefSeq" id="WP_209859832.1">
    <property type="nucleotide sequence ID" value="NZ_JAGGLD010000001.1"/>
</dbReference>
<dbReference type="InterPro" id="IPR003313">
    <property type="entry name" value="AraC-bd"/>
</dbReference>
<evidence type="ECO:0000256" key="2">
    <source>
        <dbReference type="ARBA" id="ARBA00023125"/>
    </source>
</evidence>
<evidence type="ECO:0000313" key="6">
    <source>
        <dbReference type="Proteomes" id="UP001519288"/>
    </source>
</evidence>
<dbReference type="SUPFAM" id="SSF51182">
    <property type="entry name" value="RmlC-like cupins"/>
    <property type="match status" value="1"/>
</dbReference>
<dbReference type="PROSITE" id="PS01124">
    <property type="entry name" value="HTH_ARAC_FAMILY_2"/>
    <property type="match status" value="1"/>
</dbReference>
<sequence length="291" mass="33959">MSYDQIHHTATEEYDISLYFVYEWKRDKEWNFHQYLIPVTTIWYILKGNRTLYIGDQEYVVKPGCIVILPSNQKVTTTHLDGEIEPITYVSMGIQALIGGMEWCDLFGVPVVVLAEEGPTTKELKKVWLELAKVYYRRSEPRLVLSASDIECALWLEAKTKLCLSMFIQLTRPSMSTPSPISDKRVREMCTYIREHYASDLSSKDLAAAVCLSEGHMRELFRRYMLMSPHQYILEVRMEKAKVFLGTSMLSLAEIAERVGFEDLSYFIYTFRKRECMTPNAYRKSLYPWKG</sequence>
<feature type="domain" description="HTH araC/xylS-type" evidence="4">
    <location>
        <begin position="187"/>
        <end position="285"/>
    </location>
</feature>
<dbReference type="EMBL" id="JAGGLD010000001">
    <property type="protein sequence ID" value="MBP2000078.1"/>
    <property type="molecule type" value="Genomic_DNA"/>
</dbReference>
<dbReference type="PRINTS" id="PR00032">
    <property type="entry name" value="HTHARAC"/>
</dbReference>
<keyword evidence="3" id="KW-0804">Transcription</keyword>
<proteinExistence type="predicted"/>
<reference evidence="5 6" key="1">
    <citation type="submission" date="2021-03" db="EMBL/GenBank/DDBJ databases">
        <title>Genomic Encyclopedia of Type Strains, Phase IV (KMG-IV): sequencing the most valuable type-strain genomes for metagenomic binning, comparative biology and taxonomic classification.</title>
        <authorList>
            <person name="Goeker M."/>
        </authorList>
    </citation>
    <scope>NUCLEOTIDE SEQUENCE [LARGE SCALE GENOMIC DNA]</scope>
    <source>
        <strain evidence="5 6">DSM 26806</strain>
    </source>
</reference>
<dbReference type="Proteomes" id="UP001519288">
    <property type="component" value="Unassembled WGS sequence"/>
</dbReference>
<keyword evidence="1" id="KW-0805">Transcription regulation</keyword>
<dbReference type="InterPro" id="IPR018060">
    <property type="entry name" value="HTH_AraC"/>
</dbReference>
<gene>
    <name evidence="5" type="ORF">J2Z69_001097</name>
</gene>
<dbReference type="InterPro" id="IPR011051">
    <property type="entry name" value="RmlC_Cupin_sf"/>
</dbReference>
<comment type="caution">
    <text evidence="5">The sequence shown here is derived from an EMBL/GenBank/DDBJ whole genome shotgun (WGS) entry which is preliminary data.</text>
</comment>
<keyword evidence="6" id="KW-1185">Reference proteome</keyword>
<dbReference type="Gene3D" id="1.10.10.60">
    <property type="entry name" value="Homeodomain-like"/>
    <property type="match status" value="2"/>
</dbReference>
<dbReference type="InterPro" id="IPR020449">
    <property type="entry name" value="Tscrpt_reg_AraC-type_HTH"/>
</dbReference>
<name>A0ABS4JEF6_9BACL</name>
<dbReference type="SMART" id="SM00342">
    <property type="entry name" value="HTH_ARAC"/>
    <property type="match status" value="1"/>
</dbReference>
<dbReference type="PANTHER" id="PTHR43280">
    <property type="entry name" value="ARAC-FAMILY TRANSCRIPTIONAL REGULATOR"/>
    <property type="match status" value="1"/>
</dbReference>